<comment type="caution">
    <text evidence="2">The sequence shown here is derived from an EMBL/GenBank/DDBJ whole genome shotgun (WGS) entry which is preliminary data.</text>
</comment>
<dbReference type="EMBL" id="BDGG01000014">
    <property type="protein sequence ID" value="GAV06873.1"/>
    <property type="molecule type" value="Genomic_DNA"/>
</dbReference>
<feature type="compositionally biased region" description="Polar residues" evidence="1">
    <location>
        <begin position="13"/>
        <end position="30"/>
    </location>
</feature>
<organism evidence="2 3">
    <name type="scientific">Ramazzottius varieornatus</name>
    <name type="common">Water bear</name>
    <name type="synonym">Tardigrade</name>
    <dbReference type="NCBI Taxonomy" id="947166"/>
    <lineage>
        <taxon>Eukaryota</taxon>
        <taxon>Metazoa</taxon>
        <taxon>Ecdysozoa</taxon>
        <taxon>Tardigrada</taxon>
        <taxon>Eutardigrada</taxon>
        <taxon>Parachela</taxon>
        <taxon>Hypsibioidea</taxon>
        <taxon>Ramazzottiidae</taxon>
        <taxon>Ramazzottius</taxon>
    </lineage>
</organism>
<feature type="region of interest" description="Disordered" evidence="1">
    <location>
        <begin position="46"/>
        <end position="66"/>
    </location>
</feature>
<evidence type="ECO:0000313" key="2">
    <source>
        <dbReference type="EMBL" id="GAV06873.1"/>
    </source>
</evidence>
<accession>A0A1D1W2C1</accession>
<sequence length="66" mass="7072">MHIVAGGARDTTDTTSPIISGASGTTNAGSNIIGDVKVVKVDHNETARHYMQKHPRTVTRDDEPNE</sequence>
<proteinExistence type="predicted"/>
<gene>
    <name evidence="2" type="primary">RvY_16787-1</name>
    <name evidence="2" type="synonym">RvY_16787.1</name>
    <name evidence="2" type="ORF">RvY_16787</name>
</gene>
<dbReference type="Proteomes" id="UP000186922">
    <property type="component" value="Unassembled WGS sequence"/>
</dbReference>
<feature type="region of interest" description="Disordered" evidence="1">
    <location>
        <begin position="1"/>
        <end position="30"/>
    </location>
</feature>
<name>A0A1D1W2C1_RAMVA</name>
<dbReference type="AlphaFoldDB" id="A0A1D1W2C1"/>
<evidence type="ECO:0000256" key="1">
    <source>
        <dbReference type="SAM" id="MobiDB-lite"/>
    </source>
</evidence>
<evidence type="ECO:0000313" key="3">
    <source>
        <dbReference type="Proteomes" id="UP000186922"/>
    </source>
</evidence>
<keyword evidence="3" id="KW-1185">Reference proteome</keyword>
<protein>
    <submittedName>
        <fullName evidence="2">Uncharacterized protein</fullName>
    </submittedName>
</protein>
<reference evidence="2 3" key="1">
    <citation type="journal article" date="2016" name="Nat. Commun.">
        <title>Extremotolerant tardigrade genome and improved radiotolerance of human cultured cells by tardigrade-unique protein.</title>
        <authorList>
            <person name="Hashimoto T."/>
            <person name="Horikawa D.D."/>
            <person name="Saito Y."/>
            <person name="Kuwahara H."/>
            <person name="Kozuka-Hata H."/>
            <person name="Shin-I T."/>
            <person name="Minakuchi Y."/>
            <person name="Ohishi K."/>
            <person name="Motoyama A."/>
            <person name="Aizu T."/>
            <person name="Enomoto A."/>
            <person name="Kondo K."/>
            <person name="Tanaka S."/>
            <person name="Hara Y."/>
            <person name="Koshikawa S."/>
            <person name="Sagara H."/>
            <person name="Miura T."/>
            <person name="Yokobori S."/>
            <person name="Miyagawa K."/>
            <person name="Suzuki Y."/>
            <person name="Kubo T."/>
            <person name="Oyama M."/>
            <person name="Kohara Y."/>
            <person name="Fujiyama A."/>
            <person name="Arakawa K."/>
            <person name="Katayama T."/>
            <person name="Toyoda A."/>
            <person name="Kunieda T."/>
        </authorList>
    </citation>
    <scope>NUCLEOTIDE SEQUENCE [LARGE SCALE GENOMIC DNA]</scope>
    <source>
        <strain evidence="2 3">YOKOZUNA-1</strain>
    </source>
</reference>